<dbReference type="EMBL" id="PHFD01000216">
    <property type="protein sequence ID" value="PKH46395.1"/>
    <property type="molecule type" value="Genomic_DNA"/>
</dbReference>
<comment type="caution">
    <text evidence="1">The sequence shown here is derived from an EMBL/GenBank/DDBJ whole genome shotgun (WGS) entry which is preliminary data.</text>
</comment>
<feature type="non-terminal residue" evidence="1">
    <location>
        <position position="1"/>
    </location>
</feature>
<evidence type="ECO:0000313" key="2">
    <source>
        <dbReference type="Proteomes" id="UP000233649"/>
    </source>
</evidence>
<proteinExistence type="predicted"/>
<evidence type="ECO:0000313" key="1">
    <source>
        <dbReference type="EMBL" id="PKH46395.1"/>
    </source>
</evidence>
<sequence length="53" mass="6211">RTRKLRRGFVSERYKDLIDAMYHLNKEVKVEAAVTYRDGRKGVVTTSIKVRSL</sequence>
<dbReference type="Proteomes" id="UP000233649">
    <property type="component" value="Unassembled WGS sequence"/>
</dbReference>
<accession>A0A2J1DW82</accession>
<name>A0A2J1DW82_9CHLR</name>
<dbReference type="AlphaFoldDB" id="A0A2J1DW82"/>
<gene>
    <name evidence="1" type="ORF">CVH13_01122</name>
</gene>
<reference evidence="1 2" key="1">
    <citation type="journal article" date="2017" name="FEMS Microbiol. Ecol.">
        <title>Reconstructed genomes of novel Dehalococcoides mccartyi strains from 1,2,3,4-tetrachlorodibenzo-p-dioxin-dechlorinating enrichment cultures reveal divergent reductive dehalogenase gene profiles.</title>
        <authorList>
            <person name="Dam H.T."/>
            <person name="Vollmers J."/>
            <person name="Kaster A.K."/>
            <person name="Haggblom M.M."/>
        </authorList>
    </citation>
    <scope>NUCLEOTIDE SEQUENCE [LARGE SCALE GENOMIC DNA]</scope>
    <source>
        <strain evidence="1 2">H1-3-2.001</strain>
    </source>
</reference>
<protein>
    <submittedName>
        <fullName evidence="1">AMP-binding protein</fullName>
    </submittedName>
</protein>
<organism evidence="1 2">
    <name type="scientific">Dehalococcoides mccartyi</name>
    <dbReference type="NCBI Taxonomy" id="61435"/>
    <lineage>
        <taxon>Bacteria</taxon>
        <taxon>Bacillati</taxon>
        <taxon>Chloroflexota</taxon>
        <taxon>Dehalococcoidia</taxon>
        <taxon>Dehalococcoidales</taxon>
        <taxon>Dehalococcoidaceae</taxon>
        <taxon>Dehalococcoides</taxon>
    </lineage>
</organism>